<comment type="subunit">
    <text evidence="7">May be part of a spliceosome complex.</text>
</comment>
<dbReference type="GeneID" id="111354093"/>
<keyword evidence="4 7" id="KW-0747">Spliceosome</keyword>
<evidence type="ECO:0000256" key="5">
    <source>
        <dbReference type="ARBA" id="ARBA00023187"/>
    </source>
</evidence>
<reference evidence="9" key="1">
    <citation type="submission" date="2025-08" db="UniProtKB">
        <authorList>
            <consortium name="RefSeq"/>
        </authorList>
    </citation>
    <scope>IDENTIFICATION</scope>
    <source>
        <strain evidence="9">Ishihara</strain>
        <tissue evidence="9">Whole body</tissue>
    </source>
</reference>
<evidence type="ECO:0000256" key="4">
    <source>
        <dbReference type="ARBA" id="ARBA00022728"/>
    </source>
</evidence>
<evidence type="ECO:0000256" key="6">
    <source>
        <dbReference type="ARBA" id="ARBA00023242"/>
    </source>
</evidence>
<accession>A0A9J7E7W1</accession>
<keyword evidence="8" id="KW-1185">Reference proteome</keyword>
<dbReference type="Proteomes" id="UP000301870">
    <property type="component" value="Chromosome 17"/>
</dbReference>
<comment type="function">
    <text evidence="7">Involved in pre-mRNA splicing.</text>
</comment>
<dbReference type="GO" id="GO:0071013">
    <property type="term" value="C:catalytic step 2 spliceosome"/>
    <property type="evidence" value="ECO:0007669"/>
    <property type="project" value="TreeGrafter"/>
</dbReference>
<evidence type="ECO:0000256" key="2">
    <source>
        <dbReference type="ARBA" id="ARBA00010028"/>
    </source>
</evidence>
<evidence type="ECO:0000313" key="9">
    <source>
        <dbReference type="RefSeq" id="XP_022823142.1"/>
    </source>
</evidence>
<dbReference type="AlphaFoldDB" id="A0A9J7E7W1"/>
<dbReference type="InterPro" id="IPR013260">
    <property type="entry name" value="mRNA_splic_SYF2"/>
</dbReference>
<keyword evidence="5 7" id="KW-0508">mRNA splicing</keyword>
<comment type="similarity">
    <text evidence="2 7">Belongs to the SYF2 family.</text>
</comment>
<evidence type="ECO:0000256" key="3">
    <source>
        <dbReference type="ARBA" id="ARBA00022664"/>
    </source>
</evidence>
<keyword evidence="3 7" id="KW-0507">mRNA processing</keyword>
<evidence type="ECO:0000256" key="7">
    <source>
        <dbReference type="RuleBase" id="RU367148"/>
    </source>
</evidence>
<dbReference type="PANTHER" id="PTHR13264:SF5">
    <property type="entry name" value="PRE-MRNA-SPLICING FACTOR SYF2"/>
    <property type="match status" value="1"/>
</dbReference>
<dbReference type="GO" id="GO:0000398">
    <property type="term" value="P:mRNA splicing, via spliceosome"/>
    <property type="evidence" value="ECO:0007669"/>
    <property type="project" value="UniProtKB-UniRule"/>
</dbReference>
<dbReference type="GO" id="GO:0071014">
    <property type="term" value="C:post-mRNA release spliceosomal complex"/>
    <property type="evidence" value="ECO:0007669"/>
    <property type="project" value="TreeGrafter"/>
</dbReference>
<dbReference type="OrthoDB" id="199717at2759"/>
<name>A0A9J7E7W1_SPOLT</name>
<evidence type="ECO:0000313" key="8">
    <source>
        <dbReference type="Proteomes" id="UP000301870"/>
    </source>
</evidence>
<keyword evidence="6 7" id="KW-0539">Nucleus</keyword>
<sequence length="232" mass="27311">MSTQAERSSSAPKDMSFAERQIKRIKRLRSLHTARNEARTHNQHEVVAEQARNKLPPNYEAKGRQAEWLLDDQAKHQEAEKAVKDYDRVNLLNLLSAVEAERFKCKKKKRNPDEGFSTYEQATVRQHNKLVKIMPAADMEQYEKQKYGDAFHSEPNVTIHEMHKDREEAIDKMVNDLLEEQIVKRARYSRSRGYFDDTDYYINDKIAKFNKKLEFEDWKLGRSYTTELGTAI</sequence>
<proteinExistence type="inferred from homology"/>
<comment type="subcellular location">
    <subcellularLocation>
        <location evidence="1 7">Nucleus</location>
    </subcellularLocation>
</comment>
<dbReference type="KEGG" id="sliu:111354093"/>
<dbReference type="GO" id="GO:0000974">
    <property type="term" value="C:Prp19 complex"/>
    <property type="evidence" value="ECO:0007669"/>
    <property type="project" value="TreeGrafter"/>
</dbReference>
<dbReference type="Pfam" id="PF08231">
    <property type="entry name" value="SYF2"/>
    <property type="match status" value="1"/>
</dbReference>
<dbReference type="RefSeq" id="XP_022823142.1">
    <property type="nucleotide sequence ID" value="XM_022967374.1"/>
</dbReference>
<dbReference type="PANTHER" id="PTHR13264">
    <property type="entry name" value="GCIP-INTERACTING PROTEIN P29"/>
    <property type="match status" value="1"/>
</dbReference>
<organism evidence="8 9">
    <name type="scientific">Spodoptera litura</name>
    <name type="common">Asian cotton leafworm</name>
    <dbReference type="NCBI Taxonomy" id="69820"/>
    <lineage>
        <taxon>Eukaryota</taxon>
        <taxon>Metazoa</taxon>
        <taxon>Ecdysozoa</taxon>
        <taxon>Arthropoda</taxon>
        <taxon>Hexapoda</taxon>
        <taxon>Insecta</taxon>
        <taxon>Pterygota</taxon>
        <taxon>Neoptera</taxon>
        <taxon>Endopterygota</taxon>
        <taxon>Lepidoptera</taxon>
        <taxon>Glossata</taxon>
        <taxon>Ditrysia</taxon>
        <taxon>Noctuoidea</taxon>
        <taxon>Noctuidae</taxon>
        <taxon>Amphipyrinae</taxon>
        <taxon>Spodoptera</taxon>
    </lineage>
</organism>
<protein>
    <recommendedName>
        <fullName evidence="7">Pre-mRNA-splicing factor SYF2</fullName>
    </recommendedName>
</protein>
<evidence type="ECO:0000256" key="1">
    <source>
        <dbReference type="ARBA" id="ARBA00004123"/>
    </source>
</evidence>
<gene>
    <name evidence="9" type="primary">LOC111354093</name>
</gene>